<protein>
    <submittedName>
        <fullName evidence="2">Uncharacterized protein</fullName>
    </submittedName>
</protein>
<feature type="non-terminal residue" evidence="2">
    <location>
        <position position="192"/>
    </location>
</feature>
<organism evidence="2 3">
    <name type="scientific">Thalassiosira oceanica</name>
    <name type="common">Marine diatom</name>
    <dbReference type="NCBI Taxonomy" id="159749"/>
    <lineage>
        <taxon>Eukaryota</taxon>
        <taxon>Sar</taxon>
        <taxon>Stramenopiles</taxon>
        <taxon>Ochrophyta</taxon>
        <taxon>Bacillariophyta</taxon>
        <taxon>Coscinodiscophyceae</taxon>
        <taxon>Thalassiosirophycidae</taxon>
        <taxon>Thalassiosirales</taxon>
        <taxon>Thalassiosiraceae</taxon>
        <taxon>Thalassiosira</taxon>
    </lineage>
</organism>
<evidence type="ECO:0000313" key="3">
    <source>
        <dbReference type="Proteomes" id="UP000266841"/>
    </source>
</evidence>
<gene>
    <name evidence="2" type="ORF">THAOC_15802</name>
</gene>
<proteinExistence type="predicted"/>
<dbReference type="EMBL" id="AGNL01018187">
    <property type="protein sequence ID" value="EJK63532.1"/>
    <property type="molecule type" value="Genomic_DNA"/>
</dbReference>
<evidence type="ECO:0000313" key="2">
    <source>
        <dbReference type="EMBL" id="EJK63532.1"/>
    </source>
</evidence>
<sequence>MLGSCLTGRVGQTLFYLALGSPDSPPGSPGLVYRFPDLTAHKLGRKPDDQPGTHPFQGLGDPYPRPQAGLALAKTLQTLAANHGQTYRTTAAVERYSVVEWKIFNERADARSGQMPPPSMPSRTPIAGVAVSQTDSGRGVKRTTWEASVEMSISSSVSANKIVEQSLKTKEAAMPAVAADGAAISRIFCSYD</sequence>
<dbReference type="AlphaFoldDB" id="K0SZ63"/>
<name>K0SZ63_THAOC</name>
<comment type="caution">
    <text evidence="2">The sequence shown here is derived from an EMBL/GenBank/DDBJ whole genome shotgun (WGS) entry which is preliminary data.</text>
</comment>
<accession>K0SZ63</accession>
<reference evidence="2 3" key="1">
    <citation type="journal article" date="2012" name="Genome Biol.">
        <title>Genome and low-iron response of an oceanic diatom adapted to chronic iron limitation.</title>
        <authorList>
            <person name="Lommer M."/>
            <person name="Specht M."/>
            <person name="Roy A.S."/>
            <person name="Kraemer L."/>
            <person name="Andreson R."/>
            <person name="Gutowska M.A."/>
            <person name="Wolf J."/>
            <person name="Bergner S.V."/>
            <person name="Schilhabel M.B."/>
            <person name="Klostermeier U.C."/>
            <person name="Beiko R.G."/>
            <person name="Rosenstiel P."/>
            <person name="Hippler M."/>
            <person name="Laroche J."/>
        </authorList>
    </citation>
    <scope>NUCLEOTIDE SEQUENCE [LARGE SCALE GENOMIC DNA]</scope>
    <source>
        <strain evidence="2 3">CCMP1005</strain>
    </source>
</reference>
<evidence type="ECO:0000256" key="1">
    <source>
        <dbReference type="SAM" id="MobiDB-lite"/>
    </source>
</evidence>
<feature type="region of interest" description="Disordered" evidence="1">
    <location>
        <begin position="41"/>
        <end position="64"/>
    </location>
</feature>
<dbReference type="Proteomes" id="UP000266841">
    <property type="component" value="Unassembled WGS sequence"/>
</dbReference>
<keyword evidence="3" id="KW-1185">Reference proteome</keyword>